<comment type="subcellular location">
    <subcellularLocation>
        <location evidence="1">Membrane</location>
        <topology evidence="1">Multi-pass membrane protein</topology>
    </subcellularLocation>
</comment>
<feature type="transmembrane region" description="Helical" evidence="6">
    <location>
        <begin position="165"/>
        <end position="186"/>
    </location>
</feature>
<dbReference type="CDD" id="cd03386">
    <property type="entry name" value="PAP2_Aur1_like"/>
    <property type="match status" value="1"/>
</dbReference>
<dbReference type="PANTHER" id="PTHR31310">
    <property type="match status" value="1"/>
</dbReference>
<evidence type="ECO:0000313" key="9">
    <source>
        <dbReference type="Proteomes" id="UP000727056"/>
    </source>
</evidence>
<proteinExistence type="predicted"/>
<dbReference type="RefSeq" id="WP_168087988.1">
    <property type="nucleotide sequence ID" value="NZ_BHZH01000041.1"/>
</dbReference>
<dbReference type="InterPro" id="IPR026841">
    <property type="entry name" value="Aur1/Ipt1"/>
</dbReference>
<keyword evidence="3 6" id="KW-1133">Transmembrane helix</keyword>
<evidence type="ECO:0000256" key="1">
    <source>
        <dbReference type="ARBA" id="ARBA00004141"/>
    </source>
</evidence>
<evidence type="ECO:0000256" key="4">
    <source>
        <dbReference type="ARBA" id="ARBA00023136"/>
    </source>
</evidence>
<keyword evidence="2 6" id="KW-0812">Transmembrane</keyword>
<feature type="transmembrane region" description="Helical" evidence="6">
    <location>
        <begin position="12"/>
        <end position="30"/>
    </location>
</feature>
<keyword evidence="9" id="KW-1185">Reference proteome</keyword>
<gene>
    <name evidence="8" type="ORF">HCN52_09690</name>
</gene>
<dbReference type="Proteomes" id="UP000727056">
    <property type="component" value="Unassembled WGS sequence"/>
</dbReference>
<dbReference type="PANTHER" id="PTHR31310:SF7">
    <property type="entry name" value="PA-PHOSPHATASE RELATED-FAMILY PROTEIN DDB_G0268928"/>
    <property type="match status" value="1"/>
</dbReference>
<feature type="transmembrane region" description="Helical" evidence="6">
    <location>
        <begin position="105"/>
        <end position="124"/>
    </location>
</feature>
<keyword evidence="4 6" id="KW-0472">Membrane</keyword>
<reference evidence="8 9" key="1">
    <citation type="submission" date="2020-03" db="EMBL/GenBank/DDBJ databases">
        <title>Draft genome of Streptomyces sp. ventii, isolated from the Axial Seamount in the Pacific Ocean, and resequencing of the two type strains Streptomyces lonarensis strain NCL 716 and Streptomyces bohaiensis strain 11A07.</title>
        <authorList>
            <person name="Loughran R.M."/>
            <person name="Pfannmuller K.M."/>
            <person name="Wasson B.J."/>
            <person name="Deadmond M.C."/>
            <person name="Paddock B.E."/>
            <person name="Koyack M.J."/>
            <person name="Gallegos D.A."/>
            <person name="Mitchell E.A."/>
            <person name="Ushijima B."/>
            <person name="Saw J.H."/>
            <person name="Mcphail K.L."/>
            <person name="Videau P."/>
        </authorList>
    </citation>
    <scope>NUCLEOTIDE SEQUENCE [LARGE SCALE GENOMIC DNA]</scope>
    <source>
        <strain evidence="8 9">11A07</strain>
    </source>
</reference>
<evidence type="ECO:0000256" key="2">
    <source>
        <dbReference type="ARBA" id="ARBA00022692"/>
    </source>
</evidence>
<name>A0ABX1C7T0_9ACTN</name>
<dbReference type="EMBL" id="JAAVJC010000059">
    <property type="protein sequence ID" value="NJQ15212.1"/>
    <property type="molecule type" value="Genomic_DNA"/>
</dbReference>
<organism evidence="8 9">
    <name type="scientific">Streptomyces bohaiensis</name>
    <dbReference type="NCBI Taxonomy" id="1431344"/>
    <lineage>
        <taxon>Bacteria</taxon>
        <taxon>Bacillati</taxon>
        <taxon>Actinomycetota</taxon>
        <taxon>Actinomycetes</taxon>
        <taxon>Kitasatosporales</taxon>
        <taxon>Streptomycetaceae</taxon>
        <taxon>Streptomyces</taxon>
    </lineage>
</organism>
<feature type="transmembrane region" description="Helical" evidence="6">
    <location>
        <begin position="198"/>
        <end position="217"/>
    </location>
</feature>
<protein>
    <submittedName>
        <fullName evidence="8">Phosphatase PAP2 family protein</fullName>
    </submittedName>
</protein>
<dbReference type="Pfam" id="PF14378">
    <property type="entry name" value="PAP2_3"/>
    <property type="match status" value="1"/>
</dbReference>
<feature type="region of interest" description="Disordered" evidence="5">
    <location>
        <begin position="250"/>
        <end position="320"/>
    </location>
</feature>
<feature type="domain" description="Inositolphosphotransferase Aur1/Ipt1" evidence="7">
    <location>
        <begin position="43"/>
        <end position="232"/>
    </location>
</feature>
<comment type="caution">
    <text evidence="8">The sequence shown here is derived from an EMBL/GenBank/DDBJ whole genome shotgun (WGS) entry which is preliminary data.</text>
</comment>
<feature type="transmembrane region" description="Helical" evidence="6">
    <location>
        <begin position="223"/>
        <end position="240"/>
    </location>
</feature>
<accession>A0ABX1C7T0</accession>
<evidence type="ECO:0000313" key="8">
    <source>
        <dbReference type="EMBL" id="NJQ15212.1"/>
    </source>
</evidence>
<dbReference type="InterPro" id="IPR052185">
    <property type="entry name" value="IPC_Synthase-Related"/>
</dbReference>
<evidence type="ECO:0000256" key="6">
    <source>
        <dbReference type="SAM" id="Phobius"/>
    </source>
</evidence>
<feature type="transmembrane region" description="Helical" evidence="6">
    <location>
        <begin position="66"/>
        <end position="93"/>
    </location>
</feature>
<sequence length="320" mass="34018">MSHVPPRRRWTELPLIAVVYLAYTGARLLARGDVATAVDNGVAILRLERALVLNAEEPLNRLFTEYAALGVPAAFVYASLHYLVTPAVLVWLFRRHRQRYRRMRTWLLLSTLLGLVGFTLYPTAPPRLLAAEHGFVDGLAHYSAWGWWSDAASAPSGLGDMTNQYAAMPSLHVGWALWCGVALWWFGRRSLTVRTAAVGYPVVTVVVVMGTANHYLLDVLGGVLVMALGLWLARPVLRICDRVRAAGRRRGAGAGRTVPSGATGGHNGAACPTHTPGRPGDREAPGVPGPACGTAPGEQPARPRVGAASGGTPSAGGGAS</sequence>
<evidence type="ECO:0000256" key="3">
    <source>
        <dbReference type="ARBA" id="ARBA00022989"/>
    </source>
</evidence>
<evidence type="ECO:0000256" key="5">
    <source>
        <dbReference type="SAM" id="MobiDB-lite"/>
    </source>
</evidence>
<evidence type="ECO:0000259" key="7">
    <source>
        <dbReference type="Pfam" id="PF14378"/>
    </source>
</evidence>